<dbReference type="InterPro" id="IPR000182">
    <property type="entry name" value="GNAT_dom"/>
</dbReference>
<proteinExistence type="predicted"/>
<organism evidence="2 3">
    <name type="scientific">Halanaeroarchaeum sulfurireducens</name>
    <dbReference type="NCBI Taxonomy" id="1604004"/>
    <lineage>
        <taxon>Archaea</taxon>
        <taxon>Methanobacteriati</taxon>
        <taxon>Methanobacteriota</taxon>
        <taxon>Stenosarchaea group</taxon>
        <taxon>Halobacteria</taxon>
        <taxon>Halobacteriales</taxon>
        <taxon>Halobacteriaceae</taxon>
        <taxon>Halanaeroarchaeum</taxon>
    </lineage>
</organism>
<dbReference type="EMBL" id="CP008874">
    <property type="protein sequence ID" value="AKH98542.1"/>
    <property type="molecule type" value="Genomic_DNA"/>
</dbReference>
<evidence type="ECO:0000259" key="1">
    <source>
        <dbReference type="PROSITE" id="PS51186"/>
    </source>
</evidence>
<dbReference type="Pfam" id="PF13508">
    <property type="entry name" value="Acetyltransf_7"/>
    <property type="match status" value="1"/>
</dbReference>
<dbReference type="CDD" id="cd04301">
    <property type="entry name" value="NAT_SF"/>
    <property type="match status" value="1"/>
</dbReference>
<dbReference type="Proteomes" id="UP000069906">
    <property type="component" value="Chromosome"/>
</dbReference>
<reference evidence="2 3" key="1">
    <citation type="journal article" date="2015" name="ISME J.">
        <title>Elemental sulfur and acetate can support life of a novel strictly anaerobic haloarchaeon.</title>
        <authorList>
            <person name="Sorokin D.Y."/>
            <person name="Kublanov I.V."/>
            <person name="Gavrilov S.N."/>
            <person name="Rojo D."/>
            <person name="Roman P."/>
            <person name="Golyshin P.N."/>
            <person name="Slepak V.Z."/>
            <person name="Smedile F."/>
            <person name="Ferrer M."/>
            <person name="Messina E."/>
            <person name="La Cono V."/>
            <person name="Yakimov M.M."/>
        </authorList>
    </citation>
    <scope>NUCLEOTIDE SEQUENCE [LARGE SCALE GENOMIC DNA]</scope>
    <source>
        <strain evidence="2 3">HSR2</strain>
    </source>
</reference>
<accession>A0A0F7PCU2</accession>
<gene>
    <name evidence="2" type="ORF">HLASF_2080</name>
</gene>
<dbReference type="GO" id="GO:0016747">
    <property type="term" value="F:acyltransferase activity, transferring groups other than amino-acyl groups"/>
    <property type="evidence" value="ECO:0007669"/>
    <property type="project" value="InterPro"/>
</dbReference>
<sequence length="122" mass="13494">MVRDATAGDLPAVMNVLDGANIAIDADTVSRRIGSDMVLVAGDRRRPLGVLVAIPRREGAHIEAIAVRRRRRDQGVGTALVEAATERWGRLTAAFDPPVRPFYESLGFDVERRGERFWAERV</sequence>
<dbReference type="Gene3D" id="3.40.630.30">
    <property type="match status" value="1"/>
</dbReference>
<dbReference type="KEGG" id="hsu:HLASF_2080"/>
<protein>
    <submittedName>
        <fullName evidence="2">Acetyltransferase</fullName>
    </submittedName>
</protein>
<dbReference type="InterPro" id="IPR016181">
    <property type="entry name" value="Acyl_CoA_acyltransferase"/>
</dbReference>
<dbReference type="AlphaFoldDB" id="A0A0F7PCU2"/>
<keyword evidence="2" id="KW-0808">Transferase</keyword>
<dbReference type="PROSITE" id="PS51186">
    <property type="entry name" value="GNAT"/>
    <property type="match status" value="1"/>
</dbReference>
<feature type="domain" description="N-acetyltransferase" evidence="1">
    <location>
        <begin position="1"/>
        <end position="122"/>
    </location>
</feature>
<name>A0A0F7PCU2_9EURY</name>
<keyword evidence="3" id="KW-1185">Reference proteome</keyword>
<dbReference type="SUPFAM" id="SSF55729">
    <property type="entry name" value="Acyl-CoA N-acyltransferases (Nat)"/>
    <property type="match status" value="1"/>
</dbReference>
<evidence type="ECO:0000313" key="2">
    <source>
        <dbReference type="EMBL" id="AKH98542.1"/>
    </source>
</evidence>
<dbReference type="HOGENOM" id="CLU_132452_0_0_2"/>
<dbReference type="PATRIC" id="fig|1604004.4.peg.2174"/>
<evidence type="ECO:0000313" key="3">
    <source>
        <dbReference type="Proteomes" id="UP000069906"/>
    </source>
</evidence>